<dbReference type="PANTHER" id="PTHR43289:SF34">
    <property type="entry name" value="SERINE_THREONINE-PROTEIN KINASE YBDM-RELATED"/>
    <property type="match status" value="1"/>
</dbReference>
<dbReference type="CDD" id="cd14014">
    <property type="entry name" value="STKc_PknB_like"/>
    <property type="match status" value="1"/>
</dbReference>
<dbReference type="GO" id="GO:0004674">
    <property type="term" value="F:protein serine/threonine kinase activity"/>
    <property type="evidence" value="ECO:0007669"/>
    <property type="project" value="UniProtKB-KW"/>
</dbReference>
<dbReference type="PROSITE" id="PS00108">
    <property type="entry name" value="PROTEIN_KINASE_ST"/>
    <property type="match status" value="1"/>
</dbReference>
<sequence length="280" mass="28905">MGRVYLAGSPGGRAAAVKVVHEELAEDPAFRRRFGREVAAAQRVSGPFTAPVVAADPDADLPWLATAYVPGVALGTAVAAHGVWPERSVRALGSGLAEALDAIHRADVVHRDLKPSNVLLAPDGPRVIDFGISVAADDTKLTTTGVMVGSPGYLPPEQLVGREVGPPGDVFALGALLAYAATGTGPFGGGPAHGVNYRVVHEEPDLERVPGGLAEVVARCLAKDPRQRPEVPELVGELGRWEAADGTRGTFTAGTWLPAPVAADVTALGAEPLPQARPTN</sequence>
<dbReference type="Gene3D" id="1.10.510.10">
    <property type="entry name" value="Transferase(Phosphotransferase) domain 1"/>
    <property type="match status" value="1"/>
</dbReference>
<dbReference type="PANTHER" id="PTHR43289">
    <property type="entry name" value="MITOGEN-ACTIVATED PROTEIN KINASE KINASE KINASE 20-RELATED"/>
    <property type="match status" value="1"/>
</dbReference>
<reference evidence="6 7" key="1">
    <citation type="submission" date="2020-01" db="EMBL/GenBank/DDBJ databases">
        <title>Insect and environment-associated Actinomycetes.</title>
        <authorList>
            <person name="Currrie C."/>
            <person name="Chevrette M."/>
            <person name="Carlson C."/>
            <person name="Stubbendieck R."/>
            <person name="Wendt-Pienkowski E."/>
        </authorList>
    </citation>
    <scope>NUCLEOTIDE SEQUENCE [LARGE SCALE GENOMIC DNA]</scope>
    <source>
        <strain evidence="6 7">SID14172</strain>
    </source>
</reference>
<evidence type="ECO:0000259" key="5">
    <source>
        <dbReference type="PROSITE" id="PS50011"/>
    </source>
</evidence>
<dbReference type="AlphaFoldDB" id="A0A6N9UGN3"/>
<evidence type="ECO:0000256" key="4">
    <source>
        <dbReference type="ARBA" id="ARBA00022840"/>
    </source>
</evidence>
<organism evidence="6 7">
    <name type="scientific">Streptomyces coelicoflavus</name>
    <dbReference type="NCBI Taxonomy" id="285562"/>
    <lineage>
        <taxon>Bacteria</taxon>
        <taxon>Bacillati</taxon>
        <taxon>Actinomycetota</taxon>
        <taxon>Actinomycetes</taxon>
        <taxon>Kitasatosporales</taxon>
        <taxon>Streptomycetaceae</taxon>
        <taxon>Streptomyces</taxon>
    </lineage>
</organism>
<dbReference type="SMART" id="SM00220">
    <property type="entry name" value="S_TKc"/>
    <property type="match status" value="1"/>
</dbReference>
<keyword evidence="2" id="KW-0547">Nucleotide-binding</keyword>
<proteinExistence type="predicted"/>
<dbReference type="EMBL" id="JAAGMB010000107">
    <property type="protein sequence ID" value="NEB15846.1"/>
    <property type="molecule type" value="Genomic_DNA"/>
</dbReference>
<feature type="non-terminal residue" evidence="6">
    <location>
        <position position="280"/>
    </location>
</feature>
<protein>
    <submittedName>
        <fullName evidence="6">Serine/threonine protein kinase</fullName>
    </submittedName>
</protein>
<keyword evidence="6" id="KW-0723">Serine/threonine-protein kinase</keyword>
<gene>
    <name evidence="6" type="ORF">G3I46_04830</name>
</gene>
<evidence type="ECO:0000313" key="7">
    <source>
        <dbReference type="Proteomes" id="UP000469545"/>
    </source>
</evidence>
<name>A0A6N9UGN3_9ACTN</name>
<dbReference type="SUPFAM" id="SSF56112">
    <property type="entry name" value="Protein kinase-like (PK-like)"/>
    <property type="match status" value="1"/>
</dbReference>
<evidence type="ECO:0000256" key="1">
    <source>
        <dbReference type="ARBA" id="ARBA00022679"/>
    </source>
</evidence>
<accession>A0A6N9UGN3</accession>
<feature type="domain" description="Protein kinase" evidence="5">
    <location>
        <begin position="1"/>
        <end position="242"/>
    </location>
</feature>
<keyword evidence="7" id="KW-1185">Reference proteome</keyword>
<dbReference type="InterPro" id="IPR000719">
    <property type="entry name" value="Prot_kinase_dom"/>
</dbReference>
<comment type="caution">
    <text evidence="6">The sequence shown here is derived from an EMBL/GenBank/DDBJ whole genome shotgun (WGS) entry which is preliminary data.</text>
</comment>
<dbReference type="Pfam" id="PF00069">
    <property type="entry name" value="Pkinase"/>
    <property type="match status" value="1"/>
</dbReference>
<dbReference type="Gene3D" id="3.30.200.20">
    <property type="entry name" value="Phosphorylase Kinase, domain 1"/>
    <property type="match status" value="1"/>
</dbReference>
<evidence type="ECO:0000256" key="3">
    <source>
        <dbReference type="ARBA" id="ARBA00022777"/>
    </source>
</evidence>
<dbReference type="GO" id="GO:0005524">
    <property type="term" value="F:ATP binding"/>
    <property type="evidence" value="ECO:0007669"/>
    <property type="project" value="UniProtKB-KW"/>
</dbReference>
<evidence type="ECO:0000313" key="6">
    <source>
        <dbReference type="EMBL" id="NEB15846.1"/>
    </source>
</evidence>
<dbReference type="PROSITE" id="PS50011">
    <property type="entry name" value="PROTEIN_KINASE_DOM"/>
    <property type="match status" value="1"/>
</dbReference>
<dbReference type="InterPro" id="IPR008271">
    <property type="entry name" value="Ser/Thr_kinase_AS"/>
</dbReference>
<dbReference type="Proteomes" id="UP000469545">
    <property type="component" value="Unassembled WGS sequence"/>
</dbReference>
<evidence type="ECO:0000256" key="2">
    <source>
        <dbReference type="ARBA" id="ARBA00022741"/>
    </source>
</evidence>
<dbReference type="InterPro" id="IPR011009">
    <property type="entry name" value="Kinase-like_dom_sf"/>
</dbReference>
<keyword evidence="1" id="KW-0808">Transferase</keyword>
<keyword evidence="4" id="KW-0067">ATP-binding</keyword>
<keyword evidence="3 6" id="KW-0418">Kinase</keyword>